<dbReference type="PANTHER" id="PTHR43777">
    <property type="entry name" value="MOLYBDENUM COFACTOR CYTIDYLYLTRANSFERASE"/>
    <property type="match status" value="1"/>
</dbReference>
<dbReference type="Pfam" id="PF12804">
    <property type="entry name" value="NTP_transf_3"/>
    <property type="match status" value="1"/>
</dbReference>
<evidence type="ECO:0000313" key="4">
    <source>
        <dbReference type="Proteomes" id="UP001184150"/>
    </source>
</evidence>
<dbReference type="PANTHER" id="PTHR43777:SF1">
    <property type="entry name" value="MOLYBDENUM COFACTOR CYTIDYLYLTRANSFERASE"/>
    <property type="match status" value="1"/>
</dbReference>
<evidence type="ECO:0000256" key="1">
    <source>
        <dbReference type="ARBA" id="ARBA00022842"/>
    </source>
</evidence>
<dbReference type="SUPFAM" id="SSF53448">
    <property type="entry name" value="Nucleotide-diphospho-sugar transferases"/>
    <property type="match status" value="1"/>
</dbReference>
<name>A0ABU1MRB0_9SPHN</name>
<dbReference type="RefSeq" id="WP_309806285.1">
    <property type="nucleotide sequence ID" value="NZ_JAVDRD010000012.1"/>
</dbReference>
<keyword evidence="3" id="KW-0548">Nucleotidyltransferase</keyword>
<sequence length="198" mass="19703">MSRNIALVLLAAGRASRFGGGKLAALLAGKPVIEHVAAATAALPLAQRILVAALDVPALPGFTRVALDPPQAPQSRSLALGLAAAPGADAVLIALADMPLVPATHFAAMLAAFDGDRLTSSCNGQPLPPALLGAQHFPALLALTGDRGAGALLRDAPALALTAEQALDIDTPEDLARAQALLPPPPALRAATSPEGGG</sequence>
<dbReference type="InterPro" id="IPR029044">
    <property type="entry name" value="Nucleotide-diphossugar_trans"/>
</dbReference>
<dbReference type="Gene3D" id="3.90.550.10">
    <property type="entry name" value="Spore Coat Polysaccharide Biosynthesis Protein SpsA, Chain A"/>
    <property type="match status" value="1"/>
</dbReference>
<dbReference type="InterPro" id="IPR025877">
    <property type="entry name" value="MobA-like_NTP_Trfase"/>
</dbReference>
<organism evidence="3 4">
    <name type="scientific">Novosphingobium capsulatum</name>
    <dbReference type="NCBI Taxonomy" id="13688"/>
    <lineage>
        <taxon>Bacteria</taxon>
        <taxon>Pseudomonadati</taxon>
        <taxon>Pseudomonadota</taxon>
        <taxon>Alphaproteobacteria</taxon>
        <taxon>Sphingomonadales</taxon>
        <taxon>Sphingomonadaceae</taxon>
        <taxon>Novosphingobium</taxon>
    </lineage>
</organism>
<keyword evidence="1" id="KW-0460">Magnesium</keyword>
<keyword evidence="4" id="KW-1185">Reference proteome</keyword>
<evidence type="ECO:0000259" key="2">
    <source>
        <dbReference type="Pfam" id="PF12804"/>
    </source>
</evidence>
<reference evidence="3 4" key="1">
    <citation type="submission" date="2023-07" db="EMBL/GenBank/DDBJ databases">
        <title>Sorghum-associated microbial communities from plants grown in Nebraska, USA.</title>
        <authorList>
            <person name="Schachtman D."/>
        </authorList>
    </citation>
    <scope>NUCLEOTIDE SEQUENCE [LARGE SCALE GENOMIC DNA]</scope>
    <source>
        <strain evidence="3 4">DS1027</strain>
    </source>
</reference>
<feature type="domain" description="MobA-like NTP transferase" evidence="2">
    <location>
        <begin position="8"/>
        <end position="155"/>
    </location>
</feature>
<keyword evidence="3" id="KW-0808">Transferase</keyword>
<proteinExistence type="predicted"/>
<dbReference type="GO" id="GO:0061602">
    <property type="term" value="F:molybdenum cofactor cytidylyltransferase activity"/>
    <property type="evidence" value="ECO:0007669"/>
    <property type="project" value="UniProtKB-EC"/>
</dbReference>
<dbReference type="EMBL" id="JAVDRD010000012">
    <property type="protein sequence ID" value="MDR6512874.1"/>
    <property type="molecule type" value="Genomic_DNA"/>
</dbReference>
<evidence type="ECO:0000313" key="3">
    <source>
        <dbReference type="EMBL" id="MDR6512874.1"/>
    </source>
</evidence>
<gene>
    <name evidence="3" type="ORF">J2792_003761</name>
</gene>
<dbReference type="EC" id="2.7.7.76" evidence="3"/>
<accession>A0ABU1MRB0</accession>
<protein>
    <submittedName>
        <fullName evidence="3">Molybdenum cofactor cytidylyltransferase</fullName>
        <ecNumber evidence="3">2.7.7.76</ecNumber>
    </submittedName>
</protein>
<comment type="caution">
    <text evidence="3">The sequence shown here is derived from an EMBL/GenBank/DDBJ whole genome shotgun (WGS) entry which is preliminary data.</text>
</comment>
<dbReference type="Proteomes" id="UP001184150">
    <property type="component" value="Unassembled WGS sequence"/>
</dbReference>
<dbReference type="CDD" id="cd04182">
    <property type="entry name" value="GT_2_like_f"/>
    <property type="match status" value="1"/>
</dbReference>